<dbReference type="PANTHER" id="PTHR24166">
    <property type="entry name" value="ROLLING PEBBLES, ISOFORM B"/>
    <property type="match status" value="1"/>
</dbReference>
<keyword evidence="1" id="KW-0677">Repeat</keyword>
<dbReference type="Pfam" id="PF12796">
    <property type="entry name" value="Ank_2"/>
    <property type="match status" value="1"/>
</dbReference>
<dbReference type="AlphaFoldDB" id="A0A0C2GLH5"/>
<evidence type="ECO:0000256" key="1">
    <source>
        <dbReference type="ARBA" id="ARBA00022737"/>
    </source>
</evidence>
<dbReference type="Proteomes" id="UP000054047">
    <property type="component" value="Unassembled WGS sequence"/>
</dbReference>
<evidence type="ECO:0000313" key="4">
    <source>
        <dbReference type="EMBL" id="KIH59794.1"/>
    </source>
</evidence>
<dbReference type="SMART" id="SM00248">
    <property type="entry name" value="ANK"/>
    <property type="match status" value="3"/>
</dbReference>
<dbReference type="Gene3D" id="1.25.40.20">
    <property type="entry name" value="Ankyrin repeat-containing domain"/>
    <property type="match status" value="1"/>
</dbReference>
<name>A0A0C2GLH5_9BILA</name>
<feature type="repeat" description="ANK" evidence="3">
    <location>
        <begin position="4"/>
        <end position="36"/>
    </location>
</feature>
<dbReference type="PANTHER" id="PTHR24166:SF48">
    <property type="entry name" value="PROTEIN VAPYRIN"/>
    <property type="match status" value="1"/>
</dbReference>
<dbReference type="InterPro" id="IPR002110">
    <property type="entry name" value="Ankyrin_rpt"/>
</dbReference>
<dbReference type="PROSITE" id="PS50297">
    <property type="entry name" value="ANK_REP_REGION"/>
    <property type="match status" value="1"/>
</dbReference>
<dbReference type="PROSITE" id="PS50088">
    <property type="entry name" value="ANK_REPEAT"/>
    <property type="match status" value="1"/>
</dbReference>
<sequence length="109" mass="11893">MDEKESTPLLKACVCGSYNLVRYLLSSGADCNVADKWHNSVYHMAARHGRNDVLQLLIDHAGKHAVELLWTTNSEGKTPLELAVTGNHASTVNIILSMKPPGSDSAMFQ</sequence>
<organism evidence="4 5">
    <name type="scientific">Ancylostoma duodenale</name>
    <dbReference type="NCBI Taxonomy" id="51022"/>
    <lineage>
        <taxon>Eukaryota</taxon>
        <taxon>Metazoa</taxon>
        <taxon>Ecdysozoa</taxon>
        <taxon>Nematoda</taxon>
        <taxon>Chromadorea</taxon>
        <taxon>Rhabditida</taxon>
        <taxon>Rhabditina</taxon>
        <taxon>Rhabditomorpha</taxon>
        <taxon>Strongyloidea</taxon>
        <taxon>Ancylostomatidae</taxon>
        <taxon>Ancylostomatinae</taxon>
        <taxon>Ancylostoma</taxon>
    </lineage>
</organism>
<reference evidence="4 5" key="1">
    <citation type="submission" date="2013-12" db="EMBL/GenBank/DDBJ databases">
        <title>Draft genome of the parsitic nematode Ancylostoma duodenale.</title>
        <authorList>
            <person name="Mitreva M."/>
        </authorList>
    </citation>
    <scope>NUCLEOTIDE SEQUENCE [LARGE SCALE GENOMIC DNA]</scope>
    <source>
        <strain evidence="4 5">Zhejiang</strain>
    </source>
</reference>
<evidence type="ECO:0000256" key="3">
    <source>
        <dbReference type="PROSITE-ProRule" id="PRU00023"/>
    </source>
</evidence>
<dbReference type="InterPro" id="IPR050889">
    <property type="entry name" value="Dendritic_Spine_Reg/Scaffold"/>
</dbReference>
<dbReference type="InterPro" id="IPR036770">
    <property type="entry name" value="Ankyrin_rpt-contain_sf"/>
</dbReference>
<evidence type="ECO:0000313" key="5">
    <source>
        <dbReference type="Proteomes" id="UP000054047"/>
    </source>
</evidence>
<proteinExistence type="predicted"/>
<protein>
    <submittedName>
        <fullName evidence="4">Ankyrin repeat protein</fullName>
    </submittedName>
</protein>
<accession>A0A0C2GLH5</accession>
<gene>
    <name evidence="4" type="ORF">ANCDUO_09965</name>
</gene>
<keyword evidence="5" id="KW-1185">Reference proteome</keyword>
<keyword evidence="2 3" id="KW-0040">ANK repeat</keyword>
<dbReference type="EMBL" id="KN731594">
    <property type="protein sequence ID" value="KIH59794.1"/>
    <property type="molecule type" value="Genomic_DNA"/>
</dbReference>
<evidence type="ECO:0000256" key="2">
    <source>
        <dbReference type="ARBA" id="ARBA00023043"/>
    </source>
</evidence>
<dbReference type="OrthoDB" id="5803825at2759"/>
<dbReference type="SUPFAM" id="SSF48403">
    <property type="entry name" value="Ankyrin repeat"/>
    <property type="match status" value="1"/>
</dbReference>